<feature type="domain" description="DUF5979" evidence="5">
    <location>
        <begin position="336"/>
        <end position="438"/>
    </location>
</feature>
<evidence type="ECO:0000256" key="2">
    <source>
        <dbReference type="SAM" id="Phobius"/>
    </source>
</evidence>
<dbReference type="EMBL" id="LT629770">
    <property type="protein sequence ID" value="SDS28916.1"/>
    <property type="molecule type" value="Genomic_DNA"/>
</dbReference>
<keyword evidence="2" id="KW-0472">Membrane</keyword>
<feature type="compositionally biased region" description="Gly residues" evidence="1">
    <location>
        <begin position="445"/>
        <end position="459"/>
    </location>
</feature>
<evidence type="ECO:0000313" key="6">
    <source>
        <dbReference type="EMBL" id="SDS28916.1"/>
    </source>
</evidence>
<organism evidence="6 7">
    <name type="scientific">Microbacterium paraoxydans</name>
    <dbReference type="NCBI Taxonomy" id="199592"/>
    <lineage>
        <taxon>Bacteria</taxon>
        <taxon>Bacillati</taxon>
        <taxon>Actinomycetota</taxon>
        <taxon>Actinomycetes</taxon>
        <taxon>Micrococcales</taxon>
        <taxon>Microbacteriaceae</taxon>
        <taxon>Microbacterium</taxon>
    </lineage>
</organism>
<feature type="signal peptide" evidence="3">
    <location>
        <begin position="1"/>
        <end position="35"/>
    </location>
</feature>
<dbReference type="GeneID" id="36298808"/>
<dbReference type="Gene3D" id="1.10.150.480">
    <property type="match status" value="1"/>
</dbReference>
<evidence type="ECO:0000259" key="4">
    <source>
        <dbReference type="Pfam" id="PF08341"/>
    </source>
</evidence>
<dbReference type="AlphaFoldDB" id="A0A1H1QZX4"/>
<gene>
    <name evidence="6" type="ORF">SAMN04489809_1521</name>
</gene>
<feature type="transmembrane region" description="Helical" evidence="2">
    <location>
        <begin position="469"/>
        <end position="489"/>
    </location>
</feature>
<name>A0A1H1QZX4_9MICO</name>
<dbReference type="Proteomes" id="UP000182126">
    <property type="component" value="Chromosome I"/>
</dbReference>
<protein>
    <submittedName>
        <fullName evidence="6">Uncharacterized protein</fullName>
    </submittedName>
</protein>
<dbReference type="RefSeq" id="WP_060922453.1">
    <property type="nucleotide sequence ID" value="NZ_LT629770.1"/>
</dbReference>
<proteinExistence type="predicted"/>
<dbReference type="InterPro" id="IPR046022">
    <property type="entry name" value="DUF5979"/>
</dbReference>
<dbReference type="Pfam" id="PF08341">
    <property type="entry name" value="TED"/>
    <property type="match status" value="1"/>
</dbReference>
<feature type="region of interest" description="Disordered" evidence="1">
    <location>
        <begin position="437"/>
        <end position="466"/>
    </location>
</feature>
<evidence type="ECO:0000256" key="1">
    <source>
        <dbReference type="SAM" id="MobiDB-lite"/>
    </source>
</evidence>
<dbReference type="Pfam" id="PF19407">
    <property type="entry name" value="DUF5979"/>
    <property type="match status" value="1"/>
</dbReference>
<keyword evidence="2" id="KW-1133">Transmembrane helix</keyword>
<feature type="chain" id="PRO_5009258270" evidence="3">
    <location>
        <begin position="36"/>
        <end position="496"/>
    </location>
</feature>
<keyword evidence="2" id="KW-0812">Transmembrane</keyword>
<feature type="domain" description="Thioester" evidence="4">
    <location>
        <begin position="105"/>
        <end position="194"/>
    </location>
</feature>
<accession>A0A1H1QZX4</accession>
<dbReference type="InterPro" id="IPR013552">
    <property type="entry name" value="Thioester_dom"/>
</dbReference>
<keyword evidence="3" id="KW-0732">Signal</keyword>
<reference evidence="6 7" key="1">
    <citation type="submission" date="2016-10" db="EMBL/GenBank/DDBJ databases">
        <authorList>
            <person name="de Groot N.N."/>
        </authorList>
    </citation>
    <scope>NUCLEOTIDE SEQUENCE [LARGE SCALE GENOMIC DNA]</scope>
    <source>
        <strain evidence="6 7">DSM 15019</strain>
    </source>
</reference>
<evidence type="ECO:0000259" key="5">
    <source>
        <dbReference type="Pfam" id="PF19407"/>
    </source>
</evidence>
<evidence type="ECO:0000256" key="3">
    <source>
        <dbReference type="SAM" id="SignalP"/>
    </source>
</evidence>
<evidence type="ECO:0000313" key="7">
    <source>
        <dbReference type="Proteomes" id="UP000182126"/>
    </source>
</evidence>
<sequence length="496" mass="49861">MHTETTRARTRTAGALLATAIAAAMVLFGATPASALWDPDPVLPRAGFFTQVTITGSQYPTNVTGELTTLAPTPGAYPATGASVEAVSPQLITIADPVSGATASAYCIDFSTETGIGAGYNIGEWDASNVPNLDYINYILNNYFPFNTANPLSGLPLSQQVAAVQSAIWYFSDGFVLATGTNATIRNATAAVVQAALDSGGLPEPALPTLAIDPDTTTVPEDGSIVGPFTVSGTTSGTLDAAVGVEVFLDQAGTQPVPVGSAVASGTQLWARWTGPAAPVNGFRITAQASLTQGTVYLYDTESSDRPAAQKLVLAQTTTLPVRTGVRATPYASGEISVQKIITGDGAGLQGAITIDLACTPAPAEGVVVSATIPAGATSADPVVFTGLPDGATCTVSESADGTNDAVTLAAQTVEPETVTVDAAATEPVVVTVTNTYDPVETPSNGGGGEGGDNGGEGEGLAASGPTSMTGALTVAGLGLLLAGALLRVRRRTALR</sequence>
<dbReference type="eggNOG" id="COG4932">
    <property type="taxonomic scope" value="Bacteria"/>
</dbReference>